<feature type="domain" description="HTH arsR-type" evidence="1">
    <location>
        <begin position="1"/>
        <end position="58"/>
    </location>
</feature>
<dbReference type="GO" id="GO:0003700">
    <property type="term" value="F:DNA-binding transcription factor activity"/>
    <property type="evidence" value="ECO:0007669"/>
    <property type="project" value="InterPro"/>
</dbReference>
<accession>X5MG33</accession>
<dbReference type="InterPro" id="IPR036388">
    <property type="entry name" value="WH-like_DNA-bd_sf"/>
</dbReference>
<dbReference type="Proteomes" id="UP000019801">
    <property type="component" value="Chromosome I"/>
</dbReference>
<protein>
    <submittedName>
        <fullName evidence="2">Transcriptional regulator, ArsR family</fullName>
    </submittedName>
</protein>
<evidence type="ECO:0000259" key="1">
    <source>
        <dbReference type="PROSITE" id="PS50987"/>
    </source>
</evidence>
<dbReference type="PATRIC" id="fig|38323.4.peg.1241"/>
<name>X5MG33_BARHN</name>
<evidence type="ECO:0000313" key="2">
    <source>
        <dbReference type="EMBL" id="CDO47174.1"/>
    </source>
</evidence>
<dbReference type="SUPFAM" id="SSF46785">
    <property type="entry name" value="Winged helix' DNA-binding domain"/>
    <property type="match status" value="1"/>
</dbReference>
<dbReference type="STRING" id="38323.BM1374165_01179"/>
<organism evidence="2 3">
    <name type="scientific">Bartonella henselae</name>
    <name type="common">Rochalimaea henselae</name>
    <dbReference type="NCBI Taxonomy" id="38323"/>
    <lineage>
        <taxon>Bacteria</taxon>
        <taxon>Pseudomonadati</taxon>
        <taxon>Pseudomonadota</taxon>
        <taxon>Alphaproteobacteria</taxon>
        <taxon>Hyphomicrobiales</taxon>
        <taxon>Bartonellaceae</taxon>
        <taxon>Bartonella</taxon>
    </lineage>
</organism>
<proteinExistence type="predicted"/>
<gene>
    <name evidence="2" type="ORF">BM1374165_01179</name>
</gene>
<dbReference type="KEGG" id="bhs:BM1374165_01179"/>
<dbReference type="AlphaFoldDB" id="X5MG33"/>
<reference evidence="3" key="1">
    <citation type="submission" date="2013-11" db="EMBL/GenBank/DDBJ databases">
        <title>Genome sequencing of Bartonella spp. isolated from human blood.</title>
        <authorList>
            <person name="Raoult D."/>
        </authorList>
    </citation>
    <scope>NUCLEOTIDE SEQUENCE</scope>
    <source>
        <strain evidence="3">BM1374165</strain>
    </source>
</reference>
<sequence>MKEIINLDEMIMLLKTIAESSRLRLLALLYHEDLTVSDFTLVLGQSQSHVLHAFTFIV</sequence>
<dbReference type="InterPro" id="IPR036390">
    <property type="entry name" value="WH_DNA-bd_sf"/>
</dbReference>
<evidence type="ECO:0000313" key="3">
    <source>
        <dbReference type="Proteomes" id="UP000019801"/>
    </source>
</evidence>
<dbReference type="PROSITE" id="PS50987">
    <property type="entry name" value="HTH_ARSR_2"/>
    <property type="match status" value="1"/>
</dbReference>
<dbReference type="Gene3D" id="1.10.10.10">
    <property type="entry name" value="Winged helix-like DNA-binding domain superfamily/Winged helix DNA-binding domain"/>
    <property type="match status" value="1"/>
</dbReference>
<dbReference type="EMBL" id="HG969191">
    <property type="protein sequence ID" value="CDO47174.1"/>
    <property type="molecule type" value="Genomic_DNA"/>
</dbReference>
<dbReference type="InterPro" id="IPR001845">
    <property type="entry name" value="HTH_ArsR_DNA-bd_dom"/>
</dbReference>